<keyword evidence="2 5" id="KW-0238">DNA-binding</keyword>
<dbReference type="Gene3D" id="3.40.50.2300">
    <property type="match status" value="1"/>
</dbReference>
<feature type="domain" description="OmpR/PhoB-type" evidence="7">
    <location>
        <begin position="112"/>
        <end position="213"/>
    </location>
</feature>
<dbReference type="GO" id="GO:0032993">
    <property type="term" value="C:protein-DNA complex"/>
    <property type="evidence" value="ECO:0007669"/>
    <property type="project" value="TreeGrafter"/>
</dbReference>
<proteinExistence type="predicted"/>
<dbReference type="Proteomes" id="UP000886657">
    <property type="component" value="Unassembled WGS sequence"/>
</dbReference>
<dbReference type="PANTHER" id="PTHR48111">
    <property type="entry name" value="REGULATOR OF RPOS"/>
    <property type="match status" value="1"/>
</dbReference>
<evidence type="ECO:0000259" key="7">
    <source>
        <dbReference type="PROSITE" id="PS51755"/>
    </source>
</evidence>
<evidence type="ECO:0000256" key="2">
    <source>
        <dbReference type="ARBA" id="ARBA00023125"/>
    </source>
</evidence>
<dbReference type="InterPro" id="IPR001867">
    <property type="entry name" value="OmpR/PhoB-type_DNA-bd"/>
</dbReference>
<dbReference type="Gene3D" id="1.10.10.10">
    <property type="entry name" value="Winged helix-like DNA-binding domain superfamily/Winged helix DNA-binding domain"/>
    <property type="match status" value="1"/>
</dbReference>
<evidence type="ECO:0000256" key="5">
    <source>
        <dbReference type="PROSITE-ProRule" id="PRU01091"/>
    </source>
</evidence>
<dbReference type="SUPFAM" id="SSF46894">
    <property type="entry name" value="C-terminal effector domain of the bipartite response regulators"/>
    <property type="match status" value="1"/>
</dbReference>
<keyword evidence="3" id="KW-0804">Transcription</keyword>
<dbReference type="PANTHER" id="PTHR48111:SF67">
    <property type="entry name" value="TRANSCRIPTIONAL REGULATORY PROTEIN TCTD"/>
    <property type="match status" value="1"/>
</dbReference>
<evidence type="ECO:0000313" key="9">
    <source>
        <dbReference type="Proteomes" id="UP000886657"/>
    </source>
</evidence>
<dbReference type="SMART" id="SM00862">
    <property type="entry name" value="Trans_reg_C"/>
    <property type="match status" value="1"/>
</dbReference>
<dbReference type="InterPro" id="IPR039420">
    <property type="entry name" value="WalR-like"/>
</dbReference>
<dbReference type="PROSITE" id="PS51755">
    <property type="entry name" value="OMPR_PHOB"/>
    <property type="match status" value="1"/>
</dbReference>
<reference evidence="8" key="1">
    <citation type="submission" date="2020-10" db="EMBL/GenBank/DDBJ databases">
        <title>Connecting structure to function with the recovery of over 1000 high-quality activated sludge metagenome-assembled genomes encoding full-length rRNA genes using long-read sequencing.</title>
        <authorList>
            <person name="Singleton C.M."/>
            <person name="Petriglieri F."/>
            <person name="Kristensen J.M."/>
            <person name="Kirkegaard R.H."/>
            <person name="Michaelsen T.Y."/>
            <person name="Andersen M.H."/>
            <person name="Karst S.M."/>
            <person name="Dueholm M.S."/>
            <person name="Nielsen P.H."/>
            <person name="Albertsen M."/>
        </authorList>
    </citation>
    <scope>NUCLEOTIDE SEQUENCE</scope>
    <source>
        <strain evidence="8">Skiv_18-Q3-R9-52_MAXAC.067</strain>
    </source>
</reference>
<dbReference type="InterPro" id="IPR001789">
    <property type="entry name" value="Sig_transdc_resp-reg_receiver"/>
</dbReference>
<keyword evidence="1" id="KW-0805">Transcription regulation</keyword>
<organism evidence="8 9">
    <name type="scientific">Candidatus Geothrix skivensis</name>
    <dbReference type="NCBI Taxonomy" id="2954439"/>
    <lineage>
        <taxon>Bacteria</taxon>
        <taxon>Pseudomonadati</taxon>
        <taxon>Acidobacteriota</taxon>
        <taxon>Holophagae</taxon>
        <taxon>Holophagales</taxon>
        <taxon>Holophagaceae</taxon>
        <taxon>Geothrix</taxon>
    </lineage>
</organism>
<dbReference type="SUPFAM" id="SSF52172">
    <property type="entry name" value="CheY-like"/>
    <property type="match status" value="1"/>
</dbReference>
<dbReference type="InterPro" id="IPR011006">
    <property type="entry name" value="CheY-like_superfamily"/>
</dbReference>
<dbReference type="GO" id="GO:0005829">
    <property type="term" value="C:cytosol"/>
    <property type="evidence" value="ECO:0007669"/>
    <property type="project" value="TreeGrafter"/>
</dbReference>
<sequence length="221" mass="24491">MRQYLVSGLARVGITCVGVCDGLMLDAHLRQHSTDIVILDIGLPGEDGYSIATRLRQERPLLGIIMLTARDQTNDRVLGLDCGADLYFAKPVDIRELASALGSLHRRLSLTRPLPAPAQWRLDARRSCLMTPSGTEVALTDNEHRFLAPLLEEPGTVVDRDLLFQALEQIPDIYAVRRMETMLSRLRTKVLKASPEEPLPVRARHGRGYAFLSSAGEEPGQ</sequence>
<feature type="domain" description="Response regulatory" evidence="6">
    <location>
        <begin position="1"/>
        <end position="105"/>
    </location>
</feature>
<dbReference type="GO" id="GO:0000156">
    <property type="term" value="F:phosphorelay response regulator activity"/>
    <property type="evidence" value="ECO:0007669"/>
    <property type="project" value="TreeGrafter"/>
</dbReference>
<comment type="caution">
    <text evidence="8">The sequence shown here is derived from an EMBL/GenBank/DDBJ whole genome shotgun (WGS) entry which is preliminary data.</text>
</comment>
<keyword evidence="4" id="KW-0597">Phosphoprotein</keyword>
<feature type="modified residue" description="4-aspartylphosphate" evidence="4">
    <location>
        <position position="40"/>
    </location>
</feature>
<evidence type="ECO:0000256" key="3">
    <source>
        <dbReference type="ARBA" id="ARBA00023163"/>
    </source>
</evidence>
<evidence type="ECO:0000259" key="6">
    <source>
        <dbReference type="PROSITE" id="PS50110"/>
    </source>
</evidence>
<dbReference type="InterPro" id="IPR036388">
    <property type="entry name" value="WH-like_DNA-bd_sf"/>
</dbReference>
<gene>
    <name evidence="8" type="ORF">IPP58_02170</name>
</gene>
<dbReference type="EMBL" id="JADKIO010000005">
    <property type="protein sequence ID" value="MBK9795301.1"/>
    <property type="molecule type" value="Genomic_DNA"/>
</dbReference>
<evidence type="ECO:0000256" key="4">
    <source>
        <dbReference type="PROSITE-ProRule" id="PRU00169"/>
    </source>
</evidence>
<dbReference type="GO" id="GO:0000976">
    <property type="term" value="F:transcription cis-regulatory region binding"/>
    <property type="evidence" value="ECO:0007669"/>
    <property type="project" value="TreeGrafter"/>
</dbReference>
<dbReference type="InterPro" id="IPR016032">
    <property type="entry name" value="Sig_transdc_resp-reg_C-effctor"/>
</dbReference>
<dbReference type="Pfam" id="PF00072">
    <property type="entry name" value="Response_reg"/>
    <property type="match status" value="1"/>
</dbReference>
<protein>
    <submittedName>
        <fullName evidence="8">Response regulator transcription factor</fullName>
    </submittedName>
</protein>
<dbReference type="CDD" id="cd17574">
    <property type="entry name" value="REC_OmpR"/>
    <property type="match status" value="1"/>
</dbReference>
<accession>A0A9D7XFM9</accession>
<dbReference type="PROSITE" id="PS50110">
    <property type="entry name" value="RESPONSE_REGULATORY"/>
    <property type="match status" value="1"/>
</dbReference>
<dbReference type="AlphaFoldDB" id="A0A9D7XFM9"/>
<evidence type="ECO:0000256" key="1">
    <source>
        <dbReference type="ARBA" id="ARBA00023015"/>
    </source>
</evidence>
<name>A0A9D7XFM9_9BACT</name>
<dbReference type="SMART" id="SM00448">
    <property type="entry name" value="REC"/>
    <property type="match status" value="1"/>
</dbReference>
<dbReference type="GO" id="GO:0006355">
    <property type="term" value="P:regulation of DNA-templated transcription"/>
    <property type="evidence" value="ECO:0007669"/>
    <property type="project" value="InterPro"/>
</dbReference>
<evidence type="ECO:0000313" key="8">
    <source>
        <dbReference type="EMBL" id="MBK9795301.1"/>
    </source>
</evidence>
<feature type="DNA-binding region" description="OmpR/PhoB-type" evidence="5">
    <location>
        <begin position="112"/>
        <end position="213"/>
    </location>
</feature>
<dbReference type="Pfam" id="PF00486">
    <property type="entry name" value="Trans_reg_C"/>
    <property type="match status" value="1"/>
</dbReference>